<dbReference type="GO" id="GO:0006396">
    <property type="term" value="P:RNA processing"/>
    <property type="evidence" value="ECO:0007669"/>
    <property type="project" value="TreeGrafter"/>
</dbReference>
<name>A0A9D5AM05_PEA</name>
<dbReference type="Gene3D" id="1.25.40.10">
    <property type="entry name" value="Tetratricopeptide repeat domain"/>
    <property type="match status" value="3"/>
</dbReference>
<protein>
    <recommendedName>
        <fullName evidence="7">Pentatricopeptide repeat-containing protein</fullName>
    </recommendedName>
</protein>
<reference evidence="4 6" key="1">
    <citation type="journal article" date="2022" name="Nat. Genet.">
        <title>Improved pea reference genome and pan-genome highlight genomic features and evolutionary characteristics.</title>
        <authorList>
            <person name="Yang T."/>
            <person name="Liu R."/>
            <person name="Luo Y."/>
            <person name="Hu S."/>
            <person name="Wang D."/>
            <person name="Wang C."/>
            <person name="Pandey M.K."/>
            <person name="Ge S."/>
            <person name="Xu Q."/>
            <person name="Li N."/>
            <person name="Li G."/>
            <person name="Huang Y."/>
            <person name="Saxena R.K."/>
            <person name="Ji Y."/>
            <person name="Li M."/>
            <person name="Yan X."/>
            <person name="He Y."/>
            <person name="Liu Y."/>
            <person name="Wang X."/>
            <person name="Xiang C."/>
            <person name="Varshney R.K."/>
            <person name="Ding H."/>
            <person name="Gao S."/>
            <person name="Zong X."/>
        </authorList>
    </citation>
    <scope>NUCLEOTIDE SEQUENCE [LARGE SCALE GENOMIC DNA]</scope>
    <source>
        <strain evidence="4 6">cv. Zhongwan 6</strain>
    </source>
</reference>
<evidence type="ECO:0000256" key="2">
    <source>
        <dbReference type="ARBA" id="ARBA00022737"/>
    </source>
</evidence>
<comment type="similarity">
    <text evidence="1">Belongs to the PPR family. P subfamily.</text>
</comment>
<feature type="repeat" description="PPR" evidence="3">
    <location>
        <begin position="101"/>
        <end position="135"/>
    </location>
</feature>
<proteinExistence type="inferred from homology"/>
<dbReference type="Pfam" id="PF13041">
    <property type="entry name" value="PPR_2"/>
    <property type="match status" value="1"/>
</dbReference>
<dbReference type="Pfam" id="PF01535">
    <property type="entry name" value="PPR"/>
    <property type="match status" value="2"/>
</dbReference>
<feature type="repeat" description="PPR" evidence="3">
    <location>
        <begin position="171"/>
        <end position="205"/>
    </location>
</feature>
<evidence type="ECO:0000313" key="4">
    <source>
        <dbReference type="EMBL" id="KAI5413888.1"/>
    </source>
</evidence>
<evidence type="ECO:0000256" key="3">
    <source>
        <dbReference type="PROSITE-ProRule" id="PRU00708"/>
    </source>
</evidence>
<dbReference type="Gramene" id="Psat05G0815000-T1">
    <property type="protein sequence ID" value="KAI5413896.1"/>
    <property type="gene ID" value="KIW84_058150"/>
</dbReference>
<dbReference type="NCBIfam" id="TIGR00756">
    <property type="entry name" value="PPR"/>
    <property type="match status" value="4"/>
</dbReference>
<keyword evidence="6" id="KW-1185">Reference proteome</keyword>
<dbReference type="EMBL" id="JAMSHJ010000005">
    <property type="protein sequence ID" value="KAI5413896.1"/>
    <property type="molecule type" value="Genomic_DNA"/>
</dbReference>
<organism evidence="4 6">
    <name type="scientific">Pisum sativum</name>
    <name type="common">Garden pea</name>
    <name type="synonym">Lathyrus oleraceus</name>
    <dbReference type="NCBI Taxonomy" id="3888"/>
    <lineage>
        <taxon>Eukaryota</taxon>
        <taxon>Viridiplantae</taxon>
        <taxon>Streptophyta</taxon>
        <taxon>Embryophyta</taxon>
        <taxon>Tracheophyta</taxon>
        <taxon>Spermatophyta</taxon>
        <taxon>Magnoliopsida</taxon>
        <taxon>eudicotyledons</taxon>
        <taxon>Gunneridae</taxon>
        <taxon>Pentapetalae</taxon>
        <taxon>rosids</taxon>
        <taxon>fabids</taxon>
        <taxon>Fabales</taxon>
        <taxon>Fabaceae</taxon>
        <taxon>Papilionoideae</taxon>
        <taxon>50 kb inversion clade</taxon>
        <taxon>NPAAA clade</taxon>
        <taxon>Hologalegina</taxon>
        <taxon>IRL clade</taxon>
        <taxon>Fabeae</taxon>
        <taxon>Lathyrus</taxon>
    </lineage>
</organism>
<dbReference type="GO" id="GO:0005739">
    <property type="term" value="C:mitochondrion"/>
    <property type="evidence" value="ECO:0007669"/>
    <property type="project" value="TreeGrafter"/>
</dbReference>
<dbReference type="InterPro" id="IPR011990">
    <property type="entry name" value="TPR-like_helical_dom_sf"/>
</dbReference>
<dbReference type="PROSITE" id="PS51375">
    <property type="entry name" value="PPR"/>
    <property type="match status" value="4"/>
</dbReference>
<evidence type="ECO:0000313" key="6">
    <source>
        <dbReference type="Proteomes" id="UP001058974"/>
    </source>
</evidence>
<dbReference type="InterPro" id="IPR002885">
    <property type="entry name" value="PPR_rpt"/>
</dbReference>
<evidence type="ECO:0008006" key="7">
    <source>
        <dbReference type="Google" id="ProtNLM"/>
    </source>
</evidence>
<dbReference type="GO" id="GO:0003729">
    <property type="term" value="F:mRNA binding"/>
    <property type="evidence" value="ECO:0007669"/>
    <property type="project" value="TreeGrafter"/>
</dbReference>
<dbReference type="AlphaFoldDB" id="A0A9D5AM05"/>
<evidence type="ECO:0000313" key="5">
    <source>
        <dbReference type="EMBL" id="KAI5413896.1"/>
    </source>
</evidence>
<dbReference type="PANTHER" id="PTHR47934">
    <property type="entry name" value="PENTATRICOPEPTIDE REPEAT-CONTAINING PROTEIN PET309, MITOCHONDRIAL"/>
    <property type="match status" value="1"/>
</dbReference>
<accession>A0A9D5AM05</accession>
<dbReference type="Gramene" id="Psat05G0814300-T1">
    <property type="protein sequence ID" value="KAI5413888.1"/>
    <property type="gene ID" value="KIW84_058143"/>
</dbReference>
<dbReference type="InterPro" id="IPR051114">
    <property type="entry name" value="Mito_RNA_Proc_CCM1"/>
</dbReference>
<sequence length="295" mass="33568">MLWSIGSKLASSSVFANILKKEYKSDAVTLNTLIKGFCLKGSSIKHCTFYDKVVAQGFHLGQICYGTFANGLCKVGKTREALQLLRRFDGKLVQPNVVQNRVVTYSSLMDGYCMVKEVNKAKDIFNAMTLREVPANVCSYNIMINGFFKIKMVEEAITLFKEMHCRKIIPDTITYSSLIDGLCKSGRISYHLELLDEMCDRGQLPNIITYNSILDALCKNRQVDKAIALLTKFKEHSIQPMCIHTLFLSRDCQSGRLEDAENVFEDLLLKGYTVMIQVFCDKKACLMRRWHCCQK</sequence>
<dbReference type="Proteomes" id="UP001058974">
    <property type="component" value="Chromosome 5"/>
</dbReference>
<gene>
    <name evidence="4" type="ORF">KIW84_058143</name>
    <name evidence="5" type="ORF">KIW84_058150</name>
</gene>
<dbReference type="Pfam" id="PF12854">
    <property type="entry name" value="PPR_1"/>
    <property type="match status" value="2"/>
</dbReference>
<keyword evidence="2" id="KW-0677">Repeat</keyword>
<feature type="repeat" description="PPR" evidence="3">
    <location>
        <begin position="206"/>
        <end position="240"/>
    </location>
</feature>
<dbReference type="EMBL" id="JAMSHJ010000005">
    <property type="protein sequence ID" value="KAI5413888.1"/>
    <property type="molecule type" value="Genomic_DNA"/>
</dbReference>
<evidence type="ECO:0000256" key="1">
    <source>
        <dbReference type="ARBA" id="ARBA00007626"/>
    </source>
</evidence>
<dbReference type="PANTHER" id="PTHR47934:SF6">
    <property type="entry name" value="MITOCHONDRIAL GROUP I INTRON SPLICING FACTOR CCM1-RELATED"/>
    <property type="match status" value="1"/>
</dbReference>
<dbReference type="GO" id="GO:0007005">
    <property type="term" value="P:mitochondrion organization"/>
    <property type="evidence" value="ECO:0007669"/>
    <property type="project" value="TreeGrafter"/>
</dbReference>
<comment type="caution">
    <text evidence="4">The sequence shown here is derived from an EMBL/GenBank/DDBJ whole genome shotgun (WGS) entry which is preliminary data.</text>
</comment>
<feature type="repeat" description="PPR" evidence="3">
    <location>
        <begin position="136"/>
        <end position="170"/>
    </location>
</feature>